<dbReference type="Pfam" id="PF00903">
    <property type="entry name" value="Glyoxalase"/>
    <property type="match status" value="1"/>
</dbReference>
<dbReference type="InterPro" id="IPR000486">
    <property type="entry name" value="Xdiol_ring_cleave_dOase_1/2"/>
</dbReference>
<comment type="caution">
    <text evidence="10">The sequence shown here is derived from an EMBL/GenBank/DDBJ whole genome shotgun (WGS) entry which is preliminary data.</text>
</comment>
<evidence type="ECO:0000256" key="4">
    <source>
        <dbReference type="ARBA" id="ARBA00022797"/>
    </source>
</evidence>
<evidence type="ECO:0000259" key="9">
    <source>
        <dbReference type="PROSITE" id="PS51819"/>
    </source>
</evidence>
<feature type="domain" description="VOC" evidence="9">
    <location>
        <begin position="142"/>
        <end position="261"/>
    </location>
</feature>
<accession>A0A1E3R8I8</accession>
<dbReference type="EMBL" id="MIGZ01000156">
    <property type="protein sequence ID" value="ODQ86173.1"/>
    <property type="molecule type" value="Genomic_DNA"/>
</dbReference>
<evidence type="ECO:0000256" key="6">
    <source>
        <dbReference type="ARBA" id="ARBA00023002"/>
    </source>
</evidence>
<dbReference type="AlphaFoldDB" id="A0A1E3R8I8"/>
<evidence type="ECO:0000313" key="10">
    <source>
        <dbReference type="EMBL" id="ODQ86173.1"/>
    </source>
</evidence>
<evidence type="ECO:0000256" key="1">
    <source>
        <dbReference type="ARBA" id="ARBA00001954"/>
    </source>
</evidence>
<evidence type="ECO:0000256" key="5">
    <source>
        <dbReference type="ARBA" id="ARBA00022964"/>
    </source>
</evidence>
<dbReference type="SUPFAM" id="SSF54593">
    <property type="entry name" value="Glyoxalase/Bleomycin resistance protein/Dihydroxybiphenyl dioxygenase"/>
    <property type="match status" value="2"/>
</dbReference>
<dbReference type="PROSITE" id="PS00082">
    <property type="entry name" value="EXTRADIOL_DIOXYGENAS"/>
    <property type="match status" value="1"/>
</dbReference>
<comment type="similarity">
    <text evidence="2 8">Belongs to the extradiol ring-cleavage dioxygenase family.</text>
</comment>
<evidence type="ECO:0000313" key="11">
    <source>
        <dbReference type="Proteomes" id="UP000094243"/>
    </source>
</evidence>
<organism evidence="10 11">
    <name type="scientific">Mycolicibacterium holsaticum</name>
    <dbReference type="NCBI Taxonomy" id="152142"/>
    <lineage>
        <taxon>Bacteria</taxon>
        <taxon>Bacillati</taxon>
        <taxon>Actinomycetota</taxon>
        <taxon>Actinomycetes</taxon>
        <taxon>Mycobacteriales</taxon>
        <taxon>Mycobacteriaceae</taxon>
        <taxon>Mycolicibacterium</taxon>
    </lineage>
</organism>
<proteinExistence type="inferred from homology"/>
<dbReference type="RefSeq" id="WP_069407128.1">
    <property type="nucleotide sequence ID" value="NZ_MIGZ01000156.1"/>
</dbReference>
<keyword evidence="11" id="KW-1185">Reference proteome</keyword>
<keyword evidence="3" id="KW-0479">Metal-binding</keyword>
<evidence type="ECO:0000256" key="7">
    <source>
        <dbReference type="ARBA" id="ARBA00023004"/>
    </source>
</evidence>
<dbReference type="GO" id="GO:0051213">
    <property type="term" value="F:dioxygenase activity"/>
    <property type="evidence" value="ECO:0007669"/>
    <property type="project" value="UniProtKB-KW"/>
</dbReference>
<evidence type="ECO:0000256" key="2">
    <source>
        <dbReference type="ARBA" id="ARBA00008784"/>
    </source>
</evidence>
<dbReference type="GO" id="GO:0008198">
    <property type="term" value="F:ferrous iron binding"/>
    <property type="evidence" value="ECO:0007669"/>
    <property type="project" value="InterPro"/>
</dbReference>
<gene>
    <name evidence="10" type="ORF">BHQ17_21590</name>
</gene>
<dbReference type="Gene3D" id="3.10.180.10">
    <property type="entry name" value="2,3-Dihydroxybiphenyl 1,2-Dioxygenase, domain 1"/>
    <property type="match status" value="2"/>
</dbReference>
<protein>
    <submittedName>
        <fullName evidence="10">Glyoxalase</fullName>
    </submittedName>
</protein>
<keyword evidence="4 8" id="KW-0058">Aromatic hydrocarbons catabolism</keyword>
<keyword evidence="7 8" id="KW-0408">Iron</keyword>
<evidence type="ECO:0000256" key="8">
    <source>
        <dbReference type="RuleBase" id="RU000683"/>
    </source>
</evidence>
<reference evidence="11" key="1">
    <citation type="submission" date="2016-09" db="EMBL/GenBank/DDBJ databases">
        <authorList>
            <person name="Greninger A.L."/>
            <person name="Jerome K.R."/>
            <person name="Mcnair B."/>
            <person name="Wallis C."/>
            <person name="Fang F."/>
        </authorList>
    </citation>
    <scope>NUCLEOTIDE SEQUENCE [LARGE SCALE GENOMIC DNA]</scope>
    <source>
        <strain evidence="11">M7</strain>
    </source>
</reference>
<comment type="cofactor">
    <cofactor evidence="1 8">
        <name>Fe(2+)</name>
        <dbReference type="ChEBI" id="CHEBI:29033"/>
    </cofactor>
</comment>
<keyword evidence="5 8" id="KW-0223">Dioxygenase</keyword>
<dbReference type="Pfam" id="PF22632">
    <property type="entry name" value="BphC_D1"/>
    <property type="match status" value="1"/>
</dbReference>
<evidence type="ECO:0000256" key="3">
    <source>
        <dbReference type="ARBA" id="ARBA00022723"/>
    </source>
</evidence>
<sequence>MSRVTGLGYVLIDASDLDAWEKFACELLGLQAVVHTPERLVLRLDQKAYRVDIRRAETDAVSVIGWEVRGPRELEDLAVALEAGGYSVKRASSAAVRERLVSGLVEFDDPTGQRLELFWGLQERKDRFVSPTGARFVTGAAGLGHIFQMVHGEDAYATLYQDILGFKLSDVIDFGPGAAATFLHAGERHHSYAFAPLPGVPTGVGHLMLEVDDLDTVGRAWDKVRNGAAPLVLDFGKHTNDEMLSFYVKTPSGFEIEYGYGGKKIDDDTWTPARYDSASYWGHRHTVHTDPDAPDV</sequence>
<dbReference type="InterPro" id="IPR029068">
    <property type="entry name" value="Glyas_Bleomycin-R_OHBP_Dase"/>
</dbReference>
<dbReference type="Proteomes" id="UP000094243">
    <property type="component" value="Unassembled WGS sequence"/>
</dbReference>
<feature type="domain" description="VOC" evidence="9">
    <location>
        <begin position="6"/>
        <end position="120"/>
    </location>
</feature>
<dbReference type="PROSITE" id="PS51819">
    <property type="entry name" value="VOC"/>
    <property type="match status" value="2"/>
</dbReference>
<keyword evidence="6 8" id="KW-0560">Oxidoreductase</keyword>
<name>A0A1E3R8I8_9MYCO</name>
<dbReference type="OrthoDB" id="6909416at2"/>
<dbReference type="CDD" id="cd07237">
    <property type="entry name" value="BphC1-RGP6_C_like"/>
    <property type="match status" value="1"/>
</dbReference>
<dbReference type="InterPro" id="IPR037523">
    <property type="entry name" value="VOC_core"/>
</dbReference>
<dbReference type="InterPro" id="IPR004360">
    <property type="entry name" value="Glyas_Fos-R_dOase_dom"/>
</dbReference>
<dbReference type="CDD" id="cd07252">
    <property type="entry name" value="BphC1-RGP6_N_like"/>
    <property type="match status" value="1"/>
</dbReference>